<dbReference type="InterPro" id="IPR036412">
    <property type="entry name" value="HAD-like_sf"/>
</dbReference>
<name>A0A2P8DVJ2_9BACT</name>
<keyword evidence="3" id="KW-1185">Reference proteome</keyword>
<accession>A0A2P8DVJ2</accession>
<keyword evidence="1" id="KW-1133">Transmembrane helix</keyword>
<dbReference type="AlphaFoldDB" id="A0A2P8DVJ2"/>
<feature type="transmembrane region" description="Helical" evidence="1">
    <location>
        <begin position="39"/>
        <end position="57"/>
    </location>
</feature>
<dbReference type="EMBL" id="PYGF01000014">
    <property type="protein sequence ID" value="PSL01253.1"/>
    <property type="molecule type" value="Genomic_DNA"/>
</dbReference>
<dbReference type="InterPro" id="IPR023214">
    <property type="entry name" value="HAD_sf"/>
</dbReference>
<dbReference type="Gene3D" id="1.20.1440.100">
    <property type="entry name" value="SG protein - dephosphorylation function"/>
    <property type="match status" value="1"/>
</dbReference>
<evidence type="ECO:0000313" key="2">
    <source>
        <dbReference type="EMBL" id="PSL01253.1"/>
    </source>
</evidence>
<keyword evidence="1" id="KW-0472">Membrane</keyword>
<evidence type="ECO:0000256" key="1">
    <source>
        <dbReference type="SAM" id="Phobius"/>
    </source>
</evidence>
<dbReference type="Proteomes" id="UP000240708">
    <property type="component" value="Unassembled WGS sequence"/>
</dbReference>
<sequence length="225" mass="26111">MEKDKESVYVFDVCGTLYHTNTTYSFLEYYFRKKDRAKYWLIQLLLSLPGKAIIIALTKIGIKADLRTFLIGMLKHENAYELERYANLFVSEELNSKRFLKTQSILKKAQEKNRRIVLVSASLEPVIKAIANELEVEEYFASILEKSEEGIYSGKLCQDLKGNKIRLIEKYFDIQTAHFFVYTDNLDDIALIALAEKALVISKKRNIKKWESLLATHPHAEILHV</sequence>
<dbReference type="Pfam" id="PF12710">
    <property type="entry name" value="HAD"/>
    <property type="match status" value="1"/>
</dbReference>
<comment type="caution">
    <text evidence="2">The sequence shown here is derived from an EMBL/GenBank/DDBJ whole genome shotgun (WGS) entry which is preliminary data.</text>
</comment>
<keyword evidence="2" id="KW-0378">Hydrolase</keyword>
<proteinExistence type="predicted"/>
<keyword evidence="1" id="KW-0812">Transmembrane</keyword>
<dbReference type="SUPFAM" id="SSF56784">
    <property type="entry name" value="HAD-like"/>
    <property type="match status" value="1"/>
</dbReference>
<gene>
    <name evidence="2" type="ORF">CLV48_11455</name>
</gene>
<organism evidence="2 3">
    <name type="scientific">Cecembia rubra</name>
    <dbReference type="NCBI Taxonomy" id="1485585"/>
    <lineage>
        <taxon>Bacteria</taxon>
        <taxon>Pseudomonadati</taxon>
        <taxon>Bacteroidota</taxon>
        <taxon>Cytophagia</taxon>
        <taxon>Cytophagales</taxon>
        <taxon>Cyclobacteriaceae</taxon>
        <taxon>Cecembia</taxon>
    </lineage>
</organism>
<protein>
    <submittedName>
        <fullName evidence="2">HAD superfamily phosphoserine phosphatase-like hydrolase</fullName>
    </submittedName>
</protein>
<dbReference type="Gene3D" id="3.40.50.1000">
    <property type="entry name" value="HAD superfamily/HAD-like"/>
    <property type="match status" value="1"/>
</dbReference>
<dbReference type="NCBIfam" id="TIGR01488">
    <property type="entry name" value="HAD-SF-IB"/>
    <property type="match status" value="1"/>
</dbReference>
<evidence type="ECO:0000313" key="3">
    <source>
        <dbReference type="Proteomes" id="UP000240708"/>
    </source>
</evidence>
<reference evidence="2 3" key="1">
    <citation type="submission" date="2018-03" db="EMBL/GenBank/DDBJ databases">
        <title>Genomic Encyclopedia of Archaeal and Bacterial Type Strains, Phase II (KMG-II): from individual species to whole genera.</title>
        <authorList>
            <person name="Goeker M."/>
        </authorList>
    </citation>
    <scope>NUCLEOTIDE SEQUENCE [LARGE SCALE GENOMIC DNA]</scope>
    <source>
        <strain evidence="2 3">DSM 28057</strain>
    </source>
</reference>
<dbReference type="RefSeq" id="WP_170069053.1">
    <property type="nucleotide sequence ID" value="NZ_PYGF01000014.1"/>
</dbReference>
<dbReference type="GO" id="GO:0016787">
    <property type="term" value="F:hydrolase activity"/>
    <property type="evidence" value="ECO:0007669"/>
    <property type="project" value="UniProtKB-KW"/>
</dbReference>